<proteinExistence type="predicted"/>
<dbReference type="Proteomes" id="UP000249819">
    <property type="component" value="Unassembled WGS sequence"/>
</dbReference>
<feature type="transmembrane region" description="Helical" evidence="1">
    <location>
        <begin position="107"/>
        <end position="131"/>
    </location>
</feature>
<dbReference type="EMBL" id="QLMA01000002">
    <property type="protein sequence ID" value="RAJ85634.1"/>
    <property type="molecule type" value="Genomic_DNA"/>
</dbReference>
<evidence type="ECO:0000256" key="1">
    <source>
        <dbReference type="SAM" id="Phobius"/>
    </source>
</evidence>
<gene>
    <name evidence="2" type="ORF">CLV59_102339</name>
</gene>
<dbReference type="AlphaFoldDB" id="A0A327W7M7"/>
<dbReference type="OrthoDB" id="952577at2"/>
<sequence length="165" mass="19317">MELKTYIESGIIESYVLGLISDVEAEEFQLMRKLYPELDTEVEVVERRIEKAAFDEAVLPPVQIKERVLQSFRWEAGGGGFAGEVPPNYTFINIQPKDNDQIMVHKYWRIFFIFIVLLAKILLFFSIFYFLKYAQIKDQRTGFNIQHHSIQHVEPHASTENIFLS</sequence>
<name>A0A327W7M7_9BACT</name>
<keyword evidence="1" id="KW-1133">Transmembrane helix</keyword>
<reference evidence="2 3" key="1">
    <citation type="submission" date="2018-06" db="EMBL/GenBank/DDBJ databases">
        <title>Genomic Encyclopedia of Archaeal and Bacterial Type Strains, Phase II (KMG-II): from individual species to whole genera.</title>
        <authorList>
            <person name="Goeker M."/>
        </authorList>
    </citation>
    <scope>NUCLEOTIDE SEQUENCE [LARGE SCALE GENOMIC DNA]</scope>
    <source>
        <strain evidence="2 3">DSM 29821</strain>
    </source>
</reference>
<evidence type="ECO:0000313" key="3">
    <source>
        <dbReference type="Proteomes" id="UP000249819"/>
    </source>
</evidence>
<protein>
    <submittedName>
        <fullName evidence="2">Uncharacterized protein</fullName>
    </submittedName>
</protein>
<keyword evidence="1" id="KW-0472">Membrane</keyword>
<keyword evidence="3" id="KW-1185">Reference proteome</keyword>
<comment type="caution">
    <text evidence="2">The sequence shown here is derived from an EMBL/GenBank/DDBJ whole genome shotgun (WGS) entry which is preliminary data.</text>
</comment>
<evidence type="ECO:0000313" key="2">
    <source>
        <dbReference type="EMBL" id="RAJ85634.1"/>
    </source>
</evidence>
<keyword evidence="1" id="KW-0812">Transmembrane</keyword>
<accession>A0A327W7M7</accession>
<organism evidence="2 3">
    <name type="scientific">Chitinophaga dinghuensis</name>
    <dbReference type="NCBI Taxonomy" id="1539050"/>
    <lineage>
        <taxon>Bacteria</taxon>
        <taxon>Pseudomonadati</taxon>
        <taxon>Bacteroidota</taxon>
        <taxon>Chitinophagia</taxon>
        <taxon>Chitinophagales</taxon>
        <taxon>Chitinophagaceae</taxon>
        <taxon>Chitinophaga</taxon>
    </lineage>
</organism>